<keyword evidence="2" id="KW-1185">Reference proteome</keyword>
<dbReference type="Proteomes" id="UP000295558">
    <property type="component" value="Unassembled WGS sequence"/>
</dbReference>
<sequence>MLIFGQKYVLSRPVFLLVHFEVVEGLDANRALVGILGLRLLYSKSQEGLHVSRAHMYIGAQAVVFEEPGRITCEQSSHVYWGSNSLYSKSPNNTNVC</sequence>
<accession>A0A4R6ZMB3</accession>
<reference evidence="1 2" key="1">
    <citation type="submission" date="2019-03" db="EMBL/GenBank/DDBJ databases">
        <title>Genomic Encyclopedia of Type Strains, Phase III (KMG-III): the genomes of soil and plant-associated and newly described type strains.</title>
        <authorList>
            <person name="Whitman W."/>
        </authorList>
    </citation>
    <scope>NUCLEOTIDE SEQUENCE [LARGE SCALE GENOMIC DNA]</scope>
    <source>
        <strain evidence="1 2">CECT 7972</strain>
    </source>
</reference>
<proteinExistence type="predicted"/>
<comment type="caution">
    <text evidence="1">The sequence shown here is derived from an EMBL/GenBank/DDBJ whole genome shotgun (WGS) entry which is preliminary data.</text>
</comment>
<dbReference type="AlphaFoldDB" id="A0A4R6ZMB3"/>
<organism evidence="1 2">
    <name type="scientific">Listeria rocourtiae</name>
    <dbReference type="NCBI Taxonomy" id="647910"/>
    <lineage>
        <taxon>Bacteria</taxon>
        <taxon>Bacillati</taxon>
        <taxon>Bacillota</taxon>
        <taxon>Bacilli</taxon>
        <taxon>Bacillales</taxon>
        <taxon>Listeriaceae</taxon>
        <taxon>Listeria</taxon>
    </lineage>
</organism>
<gene>
    <name evidence="1" type="ORF">DFP96_10483</name>
</gene>
<name>A0A4R6ZMB3_9LIST</name>
<protein>
    <submittedName>
        <fullName evidence="1">Uncharacterized protein</fullName>
    </submittedName>
</protein>
<evidence type="ECO:0000313" key="1">
    <source>
        <dbReference type="EMBL" id="TDR53495.1"/>
    </source>
</evidence>
<evidence type="ECO:0000313" key="2">
    <source>
        <dbReference type="Proteomes" id="UP000295558"/>
    </source>
</evidence>
<dbReference type="EMBL" id="SNZK01000004">
    <property type="protein sequence ID" value="TDR53495.1"/>
    <property type="molecule type" value="Genomic_DNA"/>
</dbReference>